<evidence type="ECO:0000313" key="3">
    <source>
        <dbReference type="Proteomes" id="UP001066276"/>
    </source>
</evidence>
<dbReference type="AlphaFoldDB" id="A0AAV7X0Y7"/>
<keyword evidence="3" id="KW-1185">Reference proteome</keyword>
<dbReference type="EMBL" id="JANPWB010000001">
    <property type="protein sequence ID" value="KAJ1217764.1"/>
    <property type="molecule type" value="Genomic_DNA"/>
</dbReference>
<gene>
    <name evidence="2" type="ORF">NDU88_005354</name>
</gene>
<feature type="compositionally biased region" description="Basic residues" evidence="1">
    <location>
        <begin position="56"/>
        <end position="67"/>
    </location>
</feature>
<accession>A0AAV7X0Y7</accession>
<feature type="region of interest" description="Disordered" evidence="1">
    <location>
        <begin position="30"/>
        <end position="67"/>
    </location>
</feature>
<name>A0AAV7X0Y7_PLEWA</name>
<proteinExistence type="predicted"/>
<protein>
    <submittedName>
        <fullName evidence="2">Uncharacterized protein</fullName>
    </submittedName>
</protein>
<sequence length="135" mass="14925">MAPGLQPCGALRPRLVQLSAAERRAEWCAGEGRDRQMAQGKKKKKKERRWAQGRSFRPRGLPRRRRAPMQLEVAAPMPLSCCLAATLILLQLLLRFAPGGRLPPRSTPDQLCASGGMFTPPQRPPSKARPDHAPS</sequence>
<feature type="region of interest" description="Disordered" evidence="1">
    <location>
        <begin position="99"/>
        <end position="135"/>
    </location>
</feature>
<organism evidence="2 3">
    <name type="scientific">Pleurodeles waltl</name>
    <name type="common">Iberian ribbed newt</name>
    <dbReference type="NCBI Taxonomy" id="8319"/>
    <lineage>
        <taxon>Eukaryota</taxon>
        <taxon>Metazoa</taxon>
        <taxon>Chordata</taxon>
        <taxon>Craniata</taxon>
        <taxon>Vertebrata</taxon>
        <taxon>Euteleostomi</taxon>
        <taxon>Amphibia</taxon>
        <taxon>Batrachia</taxon>
        <taxon>Caudata</taxon>
        <taxon>Salamandroidea</taxon>
        <taxon>Salamandridae</taxon>
        <taxon>Pleurodelinae</taxon>
        <taxon>Pleurodeles</taxon>
    </lineage>
</organism>
<comment type="caution">
    <text evidence="2">The sequence shown here is derived from an EMBL/GenBank/DDBJ whole genome shotgun (WGS) entry which is preliminary data.</text>
</comment>
<dbReference type="Proteomes" id="UP001066276">
    <property type="component" value="Chromosome 1_1"/>
</dbReference>
<evidence type="ECO:0000256" key="1">
    <source>
        <dbReference type="SAM" id="MobiDB-lite"/>
    </source>
</evidence>
<reference evidence="2" key="1">
    <citation type="journal article" date="2022" name="bioRxiv">
        <title>Sequencing and chromosome-scale assembly of the giantPleurodeles waltlgenome.</title>
        <authorList>
            <person name="Brown T."/>
            <person name="Elewa A."/>
            <person name="Iarovenko S."/>
            <person name="Subramanian E."/>
            <person name="Araus A.J."/>
            <person name="Petzold A."/>
            <person name="Susuki M."/>
            <person name="Suzuki K.-i.T."/>
            <person name="Hayashi T."/>
            <person name="Toyoda A."/>
            <person name="Oliveira C."/>
            <person name="Osipova E."/>
            <person name="Leigh N.D."/>
            <person name="Simon A."/>
            <person name="Yun M.H."/>
        </authorList>
    </citation>
    <scope>NUCLEOTIDE SEQUENCE</scope>
    <source>
        <strain evidence="2">20211129_DDA</strain>
        <tissue evidence="2">Liver</tissue>
    </source>
</reference>
<evidence type="ECO:0000313" key="2">
    <source>
        <dbReference type="EMBL" id="KAJ1217764.1"/>
    </source>
</evidence>